<reference evidence="4 5" key="1">
    <citation type="submission" date="2019-05" db="EMBL/GenBank/DDBJ databases">
        <title>Emergence of the Ug99 lineage of the wheat stem rust pathogen through somatic hybridization.</title>
        <authorList>
            <person name="Li F."/>
            <person name="Upadhyaya N.M."/>
            <person name="Sperschneider J."/>
            <person name="Matny O."/>
            <person name="Nguyen-Phuc H."/>
            <person name="Mago R."/>
            <person name="Raley C."/>
            <person name="Miller M.E."/>
            <person name="Silverstein K.A.T."/>
            <person name="Henningsen E."/>
            <person name="Hirsch C.D."/>
            <person name="Visser B."/>
            <person name="Pretorius Z.A."/>
            <person name="Steffenson B.J."/>
            <person name="Schwessinger B."/>
            <person name="Dodds P.N."/>
            <person name="Figueroa M."/>
        </authorList>
    </citation>
    <scope>NUCLEOTIDE SEQUENCE [LARGE SCALE GENOMIC DNA]</scope>
    <source>
        <strain evidence="2">21-0</strain>
        <strain evidence="3 5">Ug99</strain>
    </source>
</reference>
<evidence type="ECO:0000256" key="1">
    <source>
        <dbReference type="SAM" id="MobiDB-lite"/>
    </source>
</evidence>
<gene>
    <name evidence="2" type="ORF">PGT21_003817</name>
    <name evidence="3" type="ORF">PGTUg99_004401</name>
</gene>
<dbReference type="EMBL" id="VDEP01000014">
    <property type="protein sequence ID" value="KAA1136962.1"/>
    <property type="molecule type" value="Genomic_DNA"/>
</dbReference>
<evidence type="ECO:0000313" key="5">
    <source>
        <dbReference type="Proteomes" id="UP000325313"/>
    </source>
</evidence>
<dbReference type="Proteomes" id="UP000325313">
    <property type="component" value="Unassembled WGS sequence"/>
</dbReference>
<dbReference type="AlphaFoldDB" id="A0A5B0Q5J0"/>
<evidence type="ECO:0000313" key="3">
    <source>
        <dbReference type="EMBL" id="KAA1136962.1"/>
    </source>
</evidence>
<sequence length="107" mass="11860">MASEELRPPLKALRQAKVQYMATTTTRTSPPTRVQRSKSRSLSIFYHQGQEVEGSGCTESGSEAPGRNPKINIEPETIKLAPISRMTQLEDLAYPGAHFKCSSQVLR</sequence>
<dbReference type="EMBL" id="VSWC01000028">
    <property type="protein sequence ID" value="KAA1108204.1"/>
    <property type="molecule type" value="Genomic_DNA"/>
</dbReference>
<dbReference type="Proteomes" id="UP000324748">
    <property type="component" value="Unassembled WGS sequence"/>
</dbReference>
<comment type="caution">
    <text evidence="2">The sequence shown here is derived from an EMBL/GenBank/DDBJ whole genome shotgun (WGS) entry which is preliminary data.</text>
</comment>
<accession>A0A5B0Q5J0</accession>
<proteinExistence type="predicted"/>
<organism evidence="2 4">
    <name type="scientific">Puccinia graminis f. sp. tritici</name>
    <dbReference type="NCBI Taxonomy" id="56615"/>
    <lineage>
        <taxon>Eukaryota</taxon>
        <taxon>Fungi</taxon>
        <taxon>Dikarya</taxon>
        <taxon>Basidiomycota</taxon>
        <taxon>Pucciniomycotina</taxon>
        <taxon>Pucciniomycetes</taxon>
        <taxon>Pucciniales</taxon>
        <taxon>Pucciniaceae</taxon>
        <taxon>Puccinia</taxon>
    </lineage>
</organism>
<feature type="region of interest" description="Disordered" evidence="1">
    <location>
        <begin position="52"/>
        <end position="72"/>
    </location>
</feature>
<evidence type="ECO:0000313" key="4">
    <source>
        <dbReference type="Proteomes" id="UP000324748"/>
    </source>
</evidence>
<protein>
    <submittedName>
        <fullName evidence="2">Uncharacterized protein</fullName>
    </submittedName>
</protein>
<evidence type="ECO:0000313" key="2">
    <source>
        <dbReference type="EMBL" id="KAA1108204.1"/>
    </source>
</evidence>
<name>A0A5B0Q5J0_PUCGR</name>
<keyword evidence="4" id="KW-1185">Reference proteome</keyword>